<dbReference type="AlphaFoldDB" id="A0A2N5CXW5"/>
<feature type="chain" id="PRO_5014846654" description="TonB C-terminal domain-containing protein" evidence="5">
    <location>
        <begin position="22"/>
        <end position="276"/>
    </location>
</feature>
<accession>A0A2N5CXW5</accession>
<evidence type="ECO:0000259" key="6">
    <source>
        <dbReference type="Pfam" id="PF03544"/>
    </source>
</evidence>
<protein>
    <recommendedName>
        <fullName evidence="6">TonB C-terminal domain-containing protein</fullName>
    </recommendedName>
</protein>
<dbReference type="NCBIfam" id="TIGR01352">
    <property type="entry name" value="tonB_Cterm"/>
    <property type="match status" value="1"/>
</dbReference>
<feature type="signal peptide" evidence="5">
    <location>
        <begin position="1"/>
        <end position="21"/>
    </location>
</feature>
<comment type="caution">
    <text evidence="7">The sequence shown here is derived from an EMBL/GenBank/DDBJ whole genome shotgun (WGS) entry which is preliminary data.</text>
</comment>
<evidence type="ECO:0000313" key="7">
    <source>
        <dbReference type="EMBL" id="PLR18653.1"/>
    </source>
</evidence>
<keyword evidence="3" id="KW-1133">Transmembrane helix</keyword>
<dbReference type="InterPro" id="IPR037682">
    <property type="entry name" value="TonB_C"/>
</dbReference>
<name>A0A2N5CXW5_9CAUL</name>
<dbReference type="Gene3D" id="3.30.1150.10">
    <property type="match status" value="1"/>
</dbReference>
<dbReference type="SUPFAM" id="SSF74653">
    <property type="entry name" value="TolA/TonB C-terminal domain"/>
    <property type="match status" value="1"/>
</dbReference>
<evidence type="ECO:0000256" key="2">
    <source>
        <dbReference type="ARBA" id="ARBA00022692"/>
    </source>
</evidence>
<dbReference type="Pfam" id="PF03544">
    <property type="entry name" value="TonB_C"/>
    <property type="match status" value="1"/>
</dbReference>
<proteinExistence type="predicted"/>
<keyword evidence="5" id="KW-0732">Signal</keyword>
<evidence type="ECO:0000256" key="5">
    <source>
        <dbReference type="SAM" id="SignalP"/>
    </source>
</evidence>
<reference evidence="7 8" key="1">
    <citation type="submission" date="2017-12" db="EMBL/GenBank/DDBJ databases">
        <title>The genome sequence of Caulobacter sp. 410.</title>
        <authorList>
            <person name="Gao J."/>
            <person name="Mao X."/>
            <person name="Sun J."/>
        </authorList>
    </citation>
    <scope>NUCLEOTIDE SEQUENCE [LARGE SCALE GENOMIC DNA]</scope>
    <source>
        <strain evidence="7 8">410</strain>
    </source>
</reference>
<keyword evidence="8" id="KW-1185">Reference proteome</keyword>
<keyword evidence="2" id="KW-0812">Transmembrane</keyword>
<dbReference type="EMBL" id="PJRS01000049">
    <property type="protein sequence ID" value="PLR18653.1"/>
    <property type="molecule type" value="Genomic_DNA"/>
</dbReference>
<dbReference type="GO" id="GO:0016020">
    <property type="term" value="C:membrane"/>
    <property type="evidence" value="ECO:0007669"/>
    <property type="project" value="UniProtKB-SubCell"/>
</dbReference>
<sequence>MLLRSVLALGVALIAASACNARETPRIDRAEWRSLPDANSMARYYPERATKEGIAGRAVIDCRLTAEGRAVDCKVVSETPEGYGFGEAAVKMSVIFAFVPPTRDGRPVDDARRLIPISFAGAPQGGSAIRAYQPTPDGKAIGEDAIMIVRVKEGTPRNGSDRFACPDGEGECEPRLVTWPVRPDREQARRILAGVEALASVTNMSCEIASDGALKGCRTTGEVGPEASKAVAAAMTVLRAPLHSDDGLPTAGSTMAIRWNWPELVKGIALNPEAAP</sequence>
<keyword evidence="4" id="KW-0472">Membrane</keyword>
<dbReference type="RefSeq" id="WP_101720372.1">
    <property type="nucleotide sequence ID" value="NZ_PJRS01000049.1"/>
</dbReference>
<dbReference type="Proteomes" id="UP000234479">
    <property type="component" value="Unassembled WGS sequence"/>
</dbReference>
<feature type="domain" description="TonB C-terminal" evidence="6">
    <location>
        <begin position="43"/>
        <end position="119"/>
    </location>
</feature>
<evidence type="ECO:0000256" key="3">
    <source>
        <dbReference type="ARBA" id="ARBA00022989"/>
    </source>
</evidence>
<dbReference type="PROSITE" id="PS51257">
    <property type="entry name" value="PROKAR_LIPOPROTEIN"/>
    <property type="match status" value="1"/>
</dbReference>
<gene>
    <name evidence="7" type="ORF">SGCZBJ_23660</name>
</gene>
<evidence type="ECO:0000313" key="8">
    <source>
        <dbReference type="Proteomes" id="UP000234479"/>
    </source>
</evidence>
<evidence type="ECO:0000256" key="4">
    <source>
        <dbReference type="ARBA" id="ARBA00023136"/>
    </source>
</evidence>
<evidence type="ECO:0000256" key="1">
    <source>
        <dbReference type="ARBA" id="ARBA00004167"/>
    </source>
</evidence>
<organism evidence="7 8">
    <name type="scientific">Caulobacter zeae</name>
    <dbReference type="NCBI Taxonomy" id="2055137"/>
    <lineage>
        <taxon>Bacteria</taxon>
        <taxon>Pseudomonadati</taxon>
        <taxon>Pseudomonadota</taxon>
        <taxon>Alphaproteobacteria</taxon>
        <taxon>Caulobacterales</taxon>
        <taxon>Caulobacteraceae</taxon>
        <taxon>Caulobacter</taxon>
    </lineage>
</organism>
<comment type="subcellular location">
    <subcellularLocation>
        <location evidence="1">Membrane</location>
        <topology evidence="1">Single-pass membrane protein</topology>
    </subcellularLocation>
</comment>
<dbReference type="GO" id="GO:0055085">
    <property type="term" value="P:transmembrane transport"/>
    <property type="evidence" value="ECO:0007669"/>
    <property type="project" value="InterPro"/>
</dbReference>
<dbReference type="OrthoDB" id="7183885at2"/>
<dbReference type="InterPro" id="IPR006260">
    <property type="entry name" value="TonB/TolA_C"/>
</dbReference>